<name>A0ACC6QN66_9ACTN</name>
<evidence type="ECO:0000313" key="2">
    <source>
        <dbReference type="Proteomes" id="UP001375539"/>
    </source>
</evidence>
<organism evidence="1 2">
    <name type="scientific">Streptomyces pratisoli</name>
    <dbReference type="NCBI Taxonomy" id="3139917"/>
    <lineage>
        <taxon>Bacteria</taxon>
        <taxon>Bacillati</taxon>
        <taxon>Actinomycetota</taxon>
        <taxon>Actinomycetes</taxon>
        <taxon>Kitasatosporales</taxon>
        <taxon>Streptomycetaceae</taxon>
        <taxon>Streptomyces</taxon>
    </lineage>
</organism>
<comment type="caution">
    <text evidence="1">The sequence shown here is derived from an EMBL/GenBank/DDBJ whole genome shotgun (WGS) entry which is preliminary data.</text>
</comment>
<dbReference type="Proteomes" id="UP001375539">
    <property type="component" value="Unassembled WGS sequence"/>
</dbReference>
<evidence type="ECO:0000313" key="1">
    <source>
        <dbReference type="EMBL" id="MEJ8659730.1"/>
    </source>
</evidence>
<dbReference type="EMBL" id="JBBKAI010000002">
    <property type="protein sequence ID" value="MEJ8659730.1"/>
    <property type="molecule type" value="Genomic_DNA"/>
</dbReference>
<protein>
    <submittedName>
        <fullName evidence="1">Uncharacterized protein</fullName>
    </submittedName>
</protein>
<keyword evidence="2" id="KW-1185">Reference proteome</keyword>
<sequence length="235" mass="25122">MPRPHIRPRTVIGAAFVAALLLSGCGNAGELESAGATPTAVGPVQLWPELPPISAPPVDYGESDTEHIPGIQAPGGDVHAVDPVAVVQAEVAAHPGRVTGSDGLYERTAQQIRDCKKRPKACPVLKPYYRDLTGDGKDELIVGITMPGQQTAIRVYMPEKGGLTRIMSDVEPIVSVELAGRDLILRAVSAGIPGYEYRTAWSWDEQQRAMLPARDEIIRVKPSRPGATEPPADAR</sequence>
<accession>A0ACC6QN66</accession>
<reference evidence="1" key="1">
    <citation type="submission" date="2024-03" db="EMBL/GenBank/DDBJ databases">
        <title>Novel Streptomyces species of biotechnological and ecological value are a feature of Machair soil.</title>
        <authorList>
            <person name="Prole J.R."/>
            <person name="Goodfellow M."/>
            <person name="Allenby N."/>
            <person name="Ward A.C."/>
        </authorList>
    </citation>
    <scope>NUCLEOTIDE SEQUENCE</scope>
    <source>
        <strain evidence="1">MS1.AVA.4</strain>
    </source>
</reference>
<gene>
    <name evidence="1" type="ORF">WKI58_24925</name>
</gene>
<proteinExistence type="predicted"/>